<dbReference type="InterPro" id="IPR011006">
    <property type="entry name" value="CheY-like_superfamily"/>
</dbReference>
<keyword evidence="4" id="KW-1185">Reference proteome</keyword>
<evidence type="ECO:0000256" key="1">
    <source>
        <dbReference type="PROSITE-ProRule" id="PRU00169"/>
    </source>
</evidence>
<dbReference type="InterPro" id="IPR001789">
    <property type="entry name" value="Sig_transdc_resp-reg_receiver"/>
</dbReference>
<accession>A0A1T4JS45</accession>
<dbReference type="Gene3D" id="3.40.50.2300">
    <property type="match status" value="1"/>
</dbReference>
<protein>
    <submittedName>
        <fullName evidence="3">Two-component system, unclassified family, response regulator</fullName>
    </submittedName>
</protein>
<dbReference type="SUPFAM" id="SSF52172">
    <property type="entry name" value="CheY-like"/>
    <property type="match status" value="1"/>
</dbReference>
<dbReference type="InterPro" id="IPR052893">
    <property type="entry name" value="TCS_response_regulator"/>
</dbReference>
<dbReference type="PANTHER" id="PTHR44520:SF1">
    <property type="entry name" value="TWO-COMPONENT SYSTEM REGULATORY PROTEIN"/>
    <property type="match status" value="1"/>
</dbReference>
<dbReference type="OrthoDB" id="7631574at2"/>
<dbReference type="PROSITE" id="PS50110">
    <property type="entry name" value="RESPONSE_REGULATORY"/>
    <property type="match status" value="1"/>
</dbReference>
<evidence type="ECO:0000313" key="4">
    <source>
        <dbReference type="Proteomes" id="UP000190888"/>
    </source>
</evidence>
<keyword evidence="1" id="KW-0597">Phosphoprotein</keyword>
<dbReference type="PANTHER" id="PTHR44520">
    <property type="entry name" value="RESPONSE REGULATOR RCP1-RELATED"/>
    <property type="match status" value="1"/>
</dbReference>
<dbReference type="AlphaFoldDB" id="A0A1T4JS45"/>
<organism evidence="3 4">
    <name type="scientific">Sediminibacterium ginsengisoli</name>
    <dbReference type="NCBI Taxonomy" id="413434"/>
    <lineage>
        <taxon>Bacteria</taxon>
        <taxon>Pseudomonadati</taxon>
        <taxon>Bacteroidota</taxon>
        <taxon>Chitinophagia</taxon>
        <taxon>Chitinophagales</taxon>
        <taxon>Chitinophagaceae</taxon>
        <taxon>Sediminibacterium</taxon>
    </lineage>
</organism>
<feature type="modified residue" description="4-aspartylphosphate" evidence="1">
    <location>
        <position position="67"/>
    </location>
</feature>
<evidence type="ECO:0000313" key="3">
    <source>
        <dbReference type="EMBL" id="SJZ32935.1"/>
    </source>
</evidence>
<dbReference type="Pfam" id="PF00072">
    <property type="entry name" value="Response_reg"/>
    <property type="match status" value="1"/>
</dbReference>
<dbReference type="STRING" id="413434.SAMN04488132_101127"/>
<dbReference type="EMBL" id="FUWH01000001">
    <property type="protein sequence ID" value="SJZ32935.1"/>
    <property type="molecule type" value="Genomic_DNA"/>
</dbReference>
<feature type="domain" description="Response regulatory" evidence="2">
    <location>
        <begin position="6"/>
        <end position="134"/>
    </location>
</feature>
<proteinExistence type="predicted"/>
<dbReference type="SMART" id="SM00448">
    <property type="entry name" value="REC"/>
    <property type="match status" value="1"/>
</dbReference>
<reference evidence="3 4" key="1">
    <citation type="submission" date="2017-02" db="EMBL/GenBank/DDBJ databases">
        <authorList>
            <person name="Peterson S.W."/>
        </authorList>
    </citation>
    <scope>NUCLEOTIDE SEQUENCE [LARGE SCALE GENOMIC DNA]</scope>
    <source>
        <strain evidence="3 4">DSM 22335</strain>
    </source>
</reference>
<evidence type="ECO:0000259" key="2">
    <source>
        <dbReference type="PROSITE" id="PS50110"/>
    </source>
</evidence>
<dbReference type="CDD" id="cd17557">
    <property type="entry name" value="REC_Rcp-like"/>
    <property type="match status" value="1"/>
</dbReference>
<sequence>MMQSADVLLVEDNPNDAEMTMRALMKNNVVNSITHLSDGAQALDYLFRKGEYASRTPGHNPKLILLDLKMPKVDGIEVLRKIKETEDLRTIPVVVLTSSNQDPDIRICYSLGVNSYVVKPVAFEAFIKAISGLGLYWLITNQPPQ</sequence>
<dbReference type="GO" id="GO:0000160">
    <property type="term" value="P:phosphorelay signal transduction system"/>
    <property type="evidence" value="ECO:0007669"/>
    <property type="project" value="InterPro"/>
</dbReference>
<gene>
    <name evidence="3" type="ORF">SAMN04488132_101127</name>
</gene>
<name>A0A1T4JS45_9BACT</name>
<dbReference type="Proteomes" id="UP000190888">
    <property type="component" value="Unassembled WGS sequence"/>
</dbReference>
<dbReference type="RefSeq" id="WP_078829486.1">
    <property type="nucleotide sequence ID" value="NZ_FUWH01000001.1"/>
</dbReference>